<dbReference type="EMBL" id="JAOH01000002">
    <property type="protein sequence ID" value="EUA63534.1"/>
    <property type="molecule type" value="Genomic_DNA"/>
</dbReference>
<reference evidence="1 2" key="1">
    <citation type="submission" date="2013-12" db="EMBL/GenBank/DDBJ databases">
        <authorList>
            <person name="Zelazny A."/>
            <person name="Olivier K."/>
            <person name="Holland S."/>
            <person name="Lenaerts A."/>
            <person name="Ordway D."/>
            <person name="DeGroote M.A."/>
            <person name="Parker T."/>
            <person name="Sizemore C."/>
            <person name="Tallon L.J."/>
            <person name="Sadzewicz L.K."/>
            <person name="Sengamalay N."/>
            <person name="Fraser C.M."/>
            <person name="Hine E."/>
            <person name="Shefchek K.A."/>
            <person name="Das S.P."/>
            <person name="Tettelin H."/>
        </authorList>
    </citation>
    <scope>NUCLEOTIDE SEQUENCE [LARGE SCALE GENOMIC DNA]</scope>
    <source>
        <strain evidence="1 2">1948</strain>
    </source>
</reference>
<accession>A0A829QK60</accession>
<dbReference type="Proteomes" id="UP000021210">
    <property type="component" value="Unassembled WGS sequence"/>
</dbReference>
<sequence>MRSGAATDSGTTVAAMVSGSTRVGLTGFYGDSPATTWAK</sequence>
<evidence type="ECO:0000313" key="1">
    <source>
        <dbReference type="EMBL" id="EUA63534.1"/>
    </source>
</evidence>
<evidence type="ECO:0000313" key="2">
    <source>
        <dbReference type="Proteomes" id="UP000021210"/>
    </source>
</evidence>
<organism evidence="1 2">
    <name type="scientific">Mycobacteroides abscessus 1948</name>
    <dbReference type="NCBI Taxonomy" id="1299323"/>
    <lineage>
        <taxon>Bacteria</taxon>
        <taxon>Bacillati</taxon>
        <taxon>Actinomycetota</taxon>
        <taxon>Actinomycetes</taxon>
        <taxon>Mycobacteriales</taxon>
        <taxon>Mycobacteriaceae</taxon>
        <taxon>Mycobacteroides</taxon>
        <taxon>Mycobacteroides abscessus</taxon>
    </lineage>
</organism>
<protein>
    <submittedName>
        <fullName evidence="1">Uncharacterized protein</fullName>
    </submittedName>
</protein>
<gene>
    <name evidence="1" type="ORF">I542_3691</name>
</gene>
<proteinExistence type="predicted"/>
<comment type="caution">
    <text evidence="1">The sequence shown here is derived from an EMBL/GenBank/DDBJ whole genome shotgun (WGS) entry which is preliminary data.</text>
</comment>
<name>A0A829QK60_9MYCO</name>
<dbReference type="AlphaFoldDB" id="A0A829QK60"/>